<reference evidence="1 2" key="1">
    <citation type="journal article" date="2022" name="G3 (Bethesda)">
        <title>Whole-genome sequence and methylome profiling of the almond [Prunus dulcis (Mill.) D.A. Webb] cultivar 'Nonpareil'.</title>
        <authorList>
            <person name="D'Amico-Willman K.M."/>
            <person name="Ouma W.Z."/>
            <person name="Meulia T."/>
            <person name="Sideli G.M."/>
            <person name="Gradziel T.M."/>
            <person name="Fresnedo-Ramirez J."/>
        </authorList>
    </citation>
    <scope>NUCLEOTIDE SEQUENCE [LARGE SCALE GENOMIC DNA]</scope>
    <source>
        <strain evidence="1">Clone GOH B32 T37-40</strain>
    </source>
</reference>
<dbReference type="EMBL" id="JAJFAZ020000005">
    <property type="protein sequence ID" value="KAI5330101.1"/>
    <property type="molecule type" value="Genomic_DNA"/>
</dbReference>
<dbReference type="Proteomes" id="UP001054821">
    <property type="component" value="Chromosome 5"/>
</dbReference>
<dbReference type="InterPro" id="IPR038357">
    <property type="entry name" value="KEN_sf"/>
</dbReference>
<sequence length="253" mass="29915">MEIQIQFFEYINEQYFDSDDLSDMVAHVCFYKLSSNYSRNGSLYDHGELIFKTNSKAKDVSFLNIGDGDEQEQIADQIFHLTSTVSHRVLLRPWMVAYCKHNKEGTSGWWTLCYDRFDISLSDWKAKAPDRRMKYFGELHHKLKTTHKKLRSGLNSKDFGEFFDWNTTAAINSLESFLIKVFNYERAKPYKGRPSDLLKFLRNVYEHYMDRSTVDNEEVDIEEVEIEEVDAAVRRHWGGFLDRVHVLFSTSYY</sequence>
<dbReference type="Gene3D" id="1.20.1440.180">
    <property type="entry name" value="KEN domain"/>
    <property type="match status" value="1"/>
</dbReference>
<proteinExistence type="predicted"/>
<name>A0AAD4VSQ9_PRUDU</name>
<gene>
    <name evidence="1" type="ORF">L3X38_029498</name>
</gene>
<evidence type="ECO:0000313" key="1">
    <source>
        <dbReference type="EMBL" id="KAI5330101.1"/>
    </source>
</evidence>
<keyword evidence="2" id="KW-1185">Reference proteome</keyword>
<evidence type="ECO:0000313" key="2">
    <source>
        <dbReference type="Proteomes" id="UP001054821"/>
    </source>
</evidence>
<comment type="caution">
    <text evidence="1">The sequence shown here is derived from an EMBL/GenBank/DDBJ whole genome shotgun (WGS) entry which is preliminary data.</text>
</comment>
<accession>A0AAD4VSQ9</accession>
<organism evidence="1 2">
    <name type="scientific">Prunus dulcis</name>
    <name type="common">Almond</name>
    <name type="synonym">Amygdalus dulcis</name>
    <dbReference type="NCBI Taxonomy" id="3755"/>
    <lineage>
        <taxon>Eukaryota</taxon>
        <taxon>Viridiplantae</taxon>
        <taxon>Streptophyta</taxon>
        <taxon>Embryophyta</taxon>
        <taxon>Tracheophyta</taxon>
        <taxon>Spermatophyta</taxon>
        <taxon>Magnoliopsida</taxon>
        <taxon>eudicotyledons</taxon>
        <taxon>Gunneridae</taxon>
        <taxon>Pentapetalae</taxon>
        <taxon>rosids</taxon>
        <taxon>fabids</taxon>
        <taxon>Rosales</taxon>
        <taxon>Rosaceae</taxon>
        <taxon>Amygdaloideae</taxon>
        <taxon>Amygdaleae</taxon>
        <taxon>Prunus</taxon>
    </lineage>
</organism>
<protein>
    <submittedName>
        <fullName evidence="1">Uncharacterized protein</fullName>
    </submittedName>
</protein>
<dbReference type="AlphaFoldDB" id="A0AAD4VSQ9"/>